<evidence type="ECO:0000313" key="4">
    <source>
        <dbReference type="EMBL" id="REE70461.1"/>
    </source>
</evidence>
<dbReference type="Pfam" id="PF20597">
    <property type="entry name" value="pAdhesive_15"/>
    <property type="match status" value="1"/>
</dbReference>
<dbReference type="Gene3D" id="2.60.40.10">
    <property type="entry name" value="Immunoglobulins"/>
    <property type="match status" value="2"/>
</dbReference>
<dbReference type="InterPro" id="IPR001434">
    <property type="entry name" value="OmcB-like_DUF11"/>
</dbReference>
<accession>A0A3D9QWH6</accession>
<dbReference type="EMBL" id="QTTN01000030">
    <property type="protein sequence ID" value="REE70461.1"/>
    <property type="molecule type" value="Genomic_DNA"/>
</dbReference>
<dbReference type="Proteomes" id="UP000256304">
    <property type="component" value="Unassembled WGS sequence"/>
</dbReference>
<feature type="domain" description="DUF11" evidence="1">
    <location>
        <begin position="1707"/>
        <end position="1810"/>
    </location>
</feature>
<feature type="domain" description="DUF7507" evidence="3">
    <location>
        <begin position="1200"/>
        <end position="1285"/>
    </location>
</feature>
<dbReference type="RefSeq" id="WP_116191116.1">
    <property type="nucleotide sequence ID" value="NZ_QTTN01000030.1"/>
</dbReference>
<dbReference type="Pfam" id="PF01345">
    <property type="entry name" value="DUF11"/>
    <property type="match status" value="1"/>
</dbReference>
<evidence type="ECO:0000259" key="2">
    <source>
        <dbReference type="Pfam" id="PF20597"/>
    </source>
</evidence>
<protein>
    <submittedName>
        <fullName evidence="4">Putative repeat protein (TIGR01451 family)/choice-of-anchor A domain-containing protein</fullName>
    </submittedName>
</protein>
<feature type="domain" description="DUF7507" evidence="3">
    <location>
        <begin position="997"/>
        <end position="1084"/>
    </location>
</feature>
<dbReference type="InterPro" id="IPR055354">
    <property type="entry name" value="DUF7507"/>
</dbReference>
<dbReference type="InterPro" id="IPR051172">
    <property type="entry name" value="Chlamydia_OmcB"/>
</dbReference>
<evidence type="ECO:0000313" key="5">
    <source>
        <dbReference type="Proteomes" id="UP000256304"/>
    </source>
</evidence>
<feature type="domain" description="Choice-of-anchor A" evidence="2">
    <location>
        <begin position="6"/>
        <end position="260"/>
    </location>
</feature>
<dbReference type="NCBIfam" id="TIGR04215">
    <property type="entry name" value="choice_anch_A"/>
    <property type="match status" value="1"/>
</dbReference>
<organism evidence="4 5">
    <name type="scientific">Paenibacillus taihuensis</name>
    <dbReference type="NCBI Taxonomy" id="1156355"/>
    <lineage>
        <taxon>Bacteria</taxon>
        <taxon>Bacillati</taxon>
        <taxon>Bacillota</taxon>
        <taxon>Bacilli</taxon>
        <taxon>Bacillales</taxon>
        <taxon>Paenibacillaceae</taxon>
        <taxon>Paenibacillus</taxon>
    </lineage>
</organism>
<dbReference type="InterPro" id="IPR013783">
    <property type="entry name" value="Ig-like_fold"/>
</dbReference>
<evidence type="ECO:0000259" key="3">
    <source>
        <dbReference type="Pfam" id="PF24346"/>
    </source>
</evidence>
<dbReference type="Pfam" id="PF24346">
    <property type="entry name" value="DUF7507"/>
    <property type="match status" value="9"/>
</dbReference>
<gene>
    <name evidence="4" type="ORF">A8990_13015</name>
</gene>
<reference evidence="4 5" key="1">
    <citation type="submission" date="2018-08" db="EMBL/GenBank/DDBJ databases">
        <title>Genomic Encyclopedia of Type Strains, Phase III (KMG-III): the genomes of soil and plant-associated and newly described type strains.</title>
        <authorList>
            <person name="Whitman W."/>
        </authorList>
    </citation>
    <scope>NUCLEOTIDE SEQUENCE [LARGE SCALE GENOMIC DNA]</scope>
    <source>
        <strain evidence="4 5">CGMCC 1.10966</strain>
    </source>
</reference>
<keyword evidence="5" id="KW-1185">Reference proteome</keyword>
<dbReference type="OrthoDB" id="2490638at2"/>
<evidence type="ECO:0000259" key="1">
    <source>
        <dbReference type="Pfam" id="PF01345"/>
    </source>
</evidence>
<feature type="domain" description="DUF7507" evidence="3">
    <location>
        <begin position="790"/>
        <end position="844"/>
    </location>
</feature>
<feature type="domain" description="DUF7507" evidence="3">
    <location>
        <begin position="893"/>
        <end position="979"/>
    </location>
</feature>
<dbReference type="PANTHER" id="PTHR34819">
    <property type="entry name" value="LARGE CYSTEINE-RICH PERIPLASMIC PROTEIN OMCB"/>
    <property type="match status" value="1"/>
</dbReference>
<proteinExistence type="predicted"/>
<dbReference type="Gene3D" id="2.60.40.740">
    <property type="match status" value="1"/>
</dbReference>
<feature type="domain" description="DUF7507" evidence="3">
    <location>
        <begin position="690"/>
        <end position="776"/>
    </location>
</feature>
<dbReference type="NCBIfam" id="TIGR01451">
    <property type="entry name" value="B_ant_repeat"/>
    <property type="match status" value="12"/>
</dbReference>
<dbReference type="InterPro" id="IPR047589">
    <property type="entry name" value="DUF11_rpt"/>
</dbReference>
<feature type="domain" description="DUF7507" evidence="3">
    <location>
        <begin position="586"/>
        <end position="647"/>
    </location>
</feature>
<name>A0A3D9QWH6_9BACL</name>
<feature type="domain" description="DUF7507" evidence="3">
    <location>
        <begin position="1508"/>
        <end position="1595"/>
    </location>
</feature>
<feature type="domain" description="DUF7507" evidence="3">
    <location>
        <begin position="1403"/>
        <end position="1493"/>
    </location>
</feature>
<sequence>MACGNLGVANDFNVFVFGNHKQSFVDSGGRVAVGGKATYDSYGIGSALPVSQTRADLIVGDSMDITSGTNFSGNSVISPTGTIIKYTMTNNNHVTGQPLRGTPVDFAAARQYLTCASTSWGSLSPNGTAQVNFGQITLTGSSSALNIFTINGNNVAGSGVSLTSANGINIVAPLNSTILINITGTSVGFGSYAIFRNGGQSTPAHGALILWNFFQATNAFNLNLSIKGSVLAPFAAWSASGYGNIDGTLVAASLANTTGSIEEHNVPFTGCLPEVACTPRLTLAKTVNGGSSVTGLPGTPLTYVITVTNSGIGTLSNIQVNDPLLNFQQTIPQLPAGKSMQFTIQSEIQQGPPGSSYQNTVTAQSSLTPPQSASVTITIEQGTIIADFHKSVQPSEAMPGDGVIYTFTVDIPPFATLNNVRLVDPTLGIDMTFPSFTGGQLLQVPFTIPANAPIGSNFVNTATVTASNLSAPLTDSASVFITETPSVTLSKEADTATAIPGQTIFYTITVTNTSKATTLFNLTLTDPLLQLSQTITKLDPQTSVVFNGMYTVPPLTPAGAVIHNTATLVSTLGTETASTNVLITPAPMVTITKTPSAQLVPPGSVVEYTIVVTNTGNIPLTNVTISDPELSYSETIPVLPIGVQHLAVVPFVIPLGTPAGTKLFNTALVTTDQTSTATATAEVSVAAVFSLSVLKTVDPTTALPGETVLFSIVVTNTSNTILTNVVITDPLLLLNETIPVLEAEGSVIFDIPYTIPAGMPAGSLLINTVTADSDQTQPQSASVQVVIGSAPSLALNKTVTPTSGLPGTPITYTFTVVNTGNTPLTAVRVQDPLLGVDTTIPSIPIGGQSSFDVPSNIPALPPGTIVHNIATAVSAETPTPVSADAYVTVGTPPTLTLTKSVSDATALPGETVTFTITLVNTSAITLTNVHLVDPFFFVDYTFDSLEAGDSRIIEADFTIPPGTIAGTVFTNVATVSSDQTPPISADASITTEGFFDLAVAKTVNFATALPGQTVEFTLEVANTGNTTLFNVTVSDPFLGFQTVIAELQPGGVQTCMLPFTIPADAVPGTTYTNTITASTAETGDHSASASVVVVPIPPGEIKVQKLVSTLTASPGETIFYTILVYNASSGLVTNIQINDPVIGVSETVAELPPNSLYTLSATYVIPAGTPGGTVITNTVTVAALGETQQASVSVTVNDVPALAITKTADPVTASPGDIVNYTITVQNAGNVPLTNVVVTDAALGFSTVIPELAIGASQSLVVPFVVPALPPGTIITNTASATADQVPTPVTASASISVDTPASIFLEKTVTPSFAAPGETVVFTIEAVNTSGITLTNVVIVDELLGLFIQAPLVPAGLSRTIVVDYTIPPETPAGTVITNAVTVTSDQTLPASSEASVTVTPAPALTVRKIESQSTAFPGETVNYTIIVTNTGNEPLTNIHLTDSLLGLNQTVTLLNPQNTFTMDVPFEVPSSGLTAGARVFNTVVATSDQSDPASATTNLTILPVYSIDVLKTATPAEALPGAVITFETTVTNTSNTVLTNVELSDPLLSISETVTTLDVGESFTLVAEYTVPARTPADSFITNVVTANSSETPPSTTSSSVLVLPDPRLSLTKLLPPIGLPGQQLDMTLFFINSGNLTLHNILLVDGPLRFHLEELVPGASEIGQLWFSIPTDAQPGSQIVNTAVITSNETAPVEASQTVNVVGLLIEKSSSSLSVNVRDTITYNVIVRNPTPYPAQNVVLRDPLPGEAVFVSGSVWVNGERLVDASPGAAGIPIGTIAAGAYTTVSFKARLKEEPPGGKLDNQANASFTFTAGTTTVSGTSLSNIWTVRVFDEEE</sequence>
<dbReference type="InterPro" id="IPR026588">
    <property type="entry name" value="Choice_anch_A"/>
</dbReference>
<comment type="caution">
    <text evidence="4">The sequence shown here is derived from an EMBL/GenBank/DDBJ whole genome shotgun (WGS) entry which is preliminary data.</text>
</comment>
<feature type="domain" description="DUF7507" evidence="3">
    <location>
        <begin position="278"/>
        <end position="365"/>
    </location>
</feature>